<keyword evidence="3" id="KW-1185">Reference proteome</keyword>
<feature type="compositionally biased region" description="Low complexity" evidence="1">
    <location>
        <begin position="219"/>
        <end position="230"/>
    </location>
</feature>
<dbReference type="Proteomes" id="UP001066276">
    <property type="component" value="Chromosome 4_1"/>
</dbReference>
<evidence type="ECO:0000313" key="3">
    <source>
        <dbReference type="Proteomes" id="UP001066276"/>
    </source>
</evidence>
<feature type="region of interest" description="Disordered" evidence="1">
    <location>
        <begin position="386"/>
        <end position="409"/>
    </location>
</feature>
<comment type="caution">
    <text evidence="2">The sequence shown here is derived from an EMBL/GenBank/DDBJ whole genome shotgun (WGS) entry which is preliminary data.</text>
</comment>
<gene>
    <name evidence="2" type="ORF">NDU88_001622</name>
</gene>
<feature type="compositionally biased region" description="Basic and acidic residues" evidence="1">
    <location>
        <begin position="398"/>
        <end position="409"/>
    </location>
</feature>
<name>A0AAV7T0E8_PLEWA</name>
<feature type="compositionally biased region" description="Gly residues" evidence="1">
    <location>
        <begin position="92"/>
        <end position="105"/>
    </location>
</feature>
<feature type="region of interest" description="Disordered" evidence="1">
    <location>
        <begin position="219"/>
        <end position="272"/>
    </location>
</feature>
<dbReference type="EMBL" id="JANPWB010000007">
    <property type="protein sequence ID" value="KAJ1169731.1"/>
    <property type="molecule type" value="Genomic_DNA"/>
</dbReference>
<protein>
    <submittedName>
        <fullName evidence="2">Uncharacterized protein</fullName>
    </submittedName>
</protein>
<accession>A0AAV7T0E8</accession>
<evidence type="ECO:0000313" key="2">
    <source>
        <dbReference type="EMBL" id="KAJ1169731.1"/>
    </source>
</evidence>
<feature type="region of interest" description="Disordered" evidence="1">
    <location>
        <begin position="92"/>
        <end position="191"/>
    </location>
</feature>
<dbReference type="AlphaFoldDB" id="A0AAV7T0E8"/>
<reference evidence="2" key="1">
    <citation type="journal article" date="2022" name="bioRxiv">
        <title>Sequencing and chromosome-scale assembly of the giantPleurodeles waltlgenome.</title>
        <authorList>
            <person name="Brown T."/>
            <person name="Elewa A."/>
            <person name="Iarovenko S."/>
            <person name="Subramanian E."/>
            <person name="Araus A.J."/>
            <person name="Petzold A."/>
            <person name="Susuki M."/>
            <person name="Suzuki K.-i.T."/>
            <person name="Hayashi T."/>
            <person name="Toyoda A."/>
            <person name="Oliveira C."/>
            <person name="Osipova E."/>
            <person name="Leigh N.D."/>
            <person name="Simon A."/>
            <person name="Yun M.H."/>
        </authorList>
    </citation>
    <scope>NUCLEOTIDE SEQUENCE</scope>
    <source>
        <strain evidence="2">20211129_DDA</strain>
        <tissue evidence="2">Liver</tissue>
    </source>
</reference>
<sequence length="409" mass="43439">MSWSAALPPFAQQALPTRNGPWALRACRRWCPLRGCVAFKKAVPHRPNKLVLPEGSRRFEKAVPHRPGKVWLPGYSVAALCVLSAIRGPPSGTGSGCGVRHGASGGSSVRPSPSPKAEPGLLPTPGQERERGSARGRVGSGSGVRRCVSGRGVRRAQASGSKGDWPAGTGQRGTAPGQECQGETARSGAAHNKAAGWTRSLAAILGHLLHSGAELGEAAAESGTASQAAARVGHRPPSQKEIGQWVPDSGGRCRATEQQRFRPGPSPTSGDWLTATADAAARQGGPMLHFWSRRVRNTETPTRVMKSAVCLLGAGATDRSSPPRVGRVVWRERSITRLRSRRWRSSFSCRVASLGTLSCTDNEPVAIYYCEALCSAMHRPQEPFPLFSSSSEMATDDESSHAPEGRAWT</sequence>
<organism evidence="2 3">
    <name type="scientific">Pleurodeles waltl</name>
    <name type="common">Iberian ribbed newt</name>
    <dbReference type="NCBI Taxonomy" id="8319"/>
    <lineage>
        <taxon>Eukaryota</taxon>
        <taxon>Metazoa</taxon>
        <taxon>Chordata</taxon>
        <taxon>Craniata</taxon>
        <taxon>Vertebrata</taxon>
        <taxon>Euteleostomi</taxon>
        <taxon>Amphibia</taxon>
        <taxon>Batrachia</taxon>
        <taxon>Caudata</taxon>
        <taxon>Salamandroidea</taxon>
        <taxon>Salamandridae</taxon>
        <taxon>Pleurodelinae</taxon>
        <taxon>Pleurodeles</taxon>
    </lineage>
</organism>
<proteinExistence type="predicted"/>
<evidence type="ECO:0000256" key="1">
    <source>
        <dbReference type="SAM" id="MobiDB-lite"/>
    </source>
</evidence>